<dbReference type="AlphaFoldDB" id="A0A9N9KJM1"/>
<feature type="non-terminal residue" evidence="1">
    <location>
        <position position="1"/>
    </location>
</feature>
<evidence type="ECO:0000313" key="1">
    <source>
        <dbReference type="EMBL" id="CAG8837953.1"/>
    </source>
</evidence>
<keyword evidence="2" id="KW-1185">Reference proteome</keyword>
<dbReference type="EMBL" id="CAJVQA010082810">
    <property type="protein sequence ID" value="CAG8837953.1"/>
    <property type="molecule type" value="Genomic_DNA"/>
</dbReference>
<protein>
    <submittedName>
        <fullName evidence="1">2599_t:CDS:1</fullName>
    </submittedName>
</protein>
<organism evidence="1 2">
    <name type="scientific">Cetraspora pellucida</name>
    <dbReference type="NCBI Taxonomy" id="1433469"/>
    <lineage>
        <taxon>Eukaryota</taxon>
        <taxon>Fungi</taxon>
        <taxon>Fungi incertae sedis</taxon>
        <taxon>Mucoromycota</taxon>
        <taxon>Glomeromycotina</taxon>
        <taxon>Glomeromycetes</taxon>
        <taxon>Diversisporales</taxon>
        <taxon>Gigasporaceae</taxon>
        <taxon>Cetraspora</taxon>
    </lineage>
</organism>
<dbReference type="Proteomes" id="UP000789759">
    <property type="component" value="Unassembled WGS sequence"/>
</dbReference>
<evidence type="ECO:0000313" key="2">
    <source>
        <dbReference type="Proteomes" id="UP000789759"/>
    </source>
</evidence>
<gene>
    <name evidence="1" type="ORF">CPELLU_LOCUS21641</name>
</gene>
<sequence length="42" mass="4927">VPALFAEIFDYQDIRKNFVYEPNVEIDGAYIWDDVKIKSNCS</sequence>
<name>A0A9N9KJM1_9GLOM</name>
<comment type="caution">
    <text evidence="1">The sequence shown here is derived from an EMBL/GenBank/DDBJ whole genome shotgun (WGS) entry which is preliminary data.</text>
</comment>
<reference evidence="1" key="1">
    <citation type="submission" date="2021-06" db="EMBL/GenBank/DDBJ databases">
        <authorList>
            <person name="Kallberg Y."/>
            <person name="Tangrot J."/>
            <person name="Rosling A."/>
        </authorList>
    </citation>
    <scope>NUCLEOTIDE SEQUENCE</scope>
    <source>
        <strain evidence="1">FL966</strain>
    </source>
</reference>
<feature type="non-terminal residue" evidence="1">
    <location>
        <position position="42"/>
    </location>
</feature>
<proteinExistence type="predicted"/>
<accession>A0A9N9KJM1</accession>